<protein>
    <submittedName>
        <fullName evidence="1">Uncharacterized protein</fullName>
    </submittedName>
</protein>
<sequence length="99" mass="9239">MNNNKSNQDSGVTGAAKFVTSTVGNVVGGVGRTAGGVVGAASRGIGDTVTGATGSAGKPVGDALSSVGTGVQNGAEGVSKGGVLIDADGGWDDTSDGTK</sequence>
<gene>
    <name evidence="1" type="ORF">F4821DRAFT_254966</name>
</gene>
<organism evidence="1 2">
    <name type="scientific">Hypoxylon rubiginosum</name>
    <dbReference type="NCBI Taxonomy" id="110542"/>
    <lineage>
        <taxon>Eukaryota</taxon>
        <taxon>Fungi</taxon>
        <taxon>Dikarya</taxon>
        <taxon>Ascomycota</taxon>
        <taxon>Pezizomycotina</taxon>
        <taxon>Sordariomycetes</taxon>
        <taxon>Xylariomycetidae</taxon>
        <taxon>Xylariales</taxon>
        <taxon>Hypoxylaceae</taxon>
        <taxon>Hypoxylon</taxon>
    </lineage>
</organism>
<evidence type="ECO:0000313" key="1">
    <source>
        <dbReference type="EMBL" id="KAI6091650.1"/>
    </source>
</evidence>
<name>A0ACC0DFZ2_9PEZI</name>
<reference evidence="1 2" key="1">
    <citation type="journal article" date="2022" name="New Phytol.">
        <title>Ecological generalism drives hyperdiversity of secondary metabolite gene clusters in xylarialean endophytes.</title>
        <authorList>
            <person name="Franco M.E.E."/>
            <person name="Wisecaver J.H."/>
            <person name="Arnold A.E."/>
            <person name="Ju Y.M."/>
            <person name="Slot J.C."/>
            <person name="Ahrendt S."/>
            <person name="Moore L.P."/>
            <person name="Eastman K.E."/>
            <person name="Scott K."/>
            <person name="Konkel Z."/>
            <person name="Mondo S.J."/>
            <person name="Kuo A."/>
            <person name="Hayes R.D."/>
            <person name="Haridas S."/>
            <person name="Andreopoulos B."/>
            <person name="Riley R."/>
            <person name="LaButti K."/>
            <person name="Pangilinan J."/>
            <person name="Lipzen A."/>
            <person name="Amirebrahimi M."/>
            <person name="Yan J."/>
            <person name="Adam C."/>
            <person name="Keymanesh K."/>
            <person name="Ng V."/>
            <person name="Louie K."/>
            <person name="Northen T."/>
            <person name="Drula E."/>
            <person name="Henrissat B."/>
            <person name="Hsieh H.M."/>
            <person name="Youens-Clark K."/>
            <person name="Lutzoni F."/>
            <person name="Miadlikowska J."/>
            <person name="Eastwood D.C."/>
            <person name="Hamelin R.C."/>
            <person name="Grigoriev I.V."/>
            <person name="U'Ren J.M."/>
        </authorList>
    </citation>
    <scope>NUCLEOTIDE SEQUENCE [LARGE SCALE GENOMIC DNA]</scope>
    <source>
        <strain evidence="1 2">ER1909</strain>
    </source>
</reference>
<dbReference type="Proteomes" id="UP001497680">
    <property type="component" value="Unassembled WGS sequence"/>
</dbReference>
<proteinExistence type="predicted"/>
<accession>A0ACC0DFZ2</accession>
<dbReference type="EMBL" id="MU394286">
    <property type="protein sequence ID" value="KAI6091650.1"/>
    <property type="molecule type" value="Genomic_DNA"/>
</dbReference>
<evidence type="ECO:0000313" key="2">
    <source>
        <dbReference type="Proteomes" id="UP001497680"/>
    </source>
</evidence>
<keyword evidence="2" id="KW-1185">Reference proteome</keyword>
<comment type="caution">
    <text evidence="1">The sequence shown here is derived from an EMBL/GenBank/DDBJ whole genome shotgun (WGS) entry which is preliminary data.</text>
</comment>